<proteinExistence type="predicted"/>
<gene>
    <name evidence="1" type="ORF">TVAG_275610</name>
</gene>
<accession>A2GSU5</accession>
<dbReference type="VEuPathDB" id="TrichDB:TVAGG3_0092910"/>
<sequence>MTTAKSISREWLFEAKRRIEEGESYKSVGKEVELENGKIKLNVAENTIRRAFQLQEIELPKVSRGRKPNPPTFEQKQLINSCVSQYKGGISKAYLLIKRFQNIAHNPDCEKEKEKIAKEFENIEDLTKDQIFDNLQKIKHHQVEKFMMESGLSSKRDYKPADPPTKYRAISKNLIWHCDIHYLHGNVSFPFLPYWMI</sequence>
<dbReference type="EMBL" id="DS119609">
    <property type="protein sequence ID" value="EAX79772.1"/>
    <property type="molecule type" value="Genomic_DNA"/>
</dbReference>
<reference evidence="1" key="1">
    <citation type="submission" date="2006-10" db="EMBL/GenBank/DDBJ databases">
        <authorList>
            <person name="Amadeo P."/>
            <person name="Zhao Q."/>
            <person name="Wortman J."/>
            <person name="Fraser-Liggett C."/>
            <person name="Carlton J."/>
        </authorList>
    </citation>
    <scope>NUCLEOTIDE SEQUENCE</scope>
    <source>
        <strain evidence="1">G3</strain>
    </source>
</reference>
<dbReference type="InParanoid" id="A2GSU5"/>
<evidence type="ECO:0000313" key="1">
    <source>
        <dbReference type="EMBL" id="EAX79772.1"/>
    </source>
</evidence>
<dbReference type="AlphaFoldDB" id="A2GSU5"/>
<dbReference type="Proteomes" id="UP000001542">
    <property type="component" value="Unassembled WGS sequence"/>
</dbReference>
<organism evidence="1 2">
    <name type="scientific">Trichomonas vaginalis (strain ATCC PRA-98 / G3)</name>
    <dbReference type="NCBI Taxonomy" id="412133"/>
    <lineage>
        <taxon>Eukaryota</taxon>
        <taxon>Metamonada</taxon>
        <taxon>Parabasalia</taxon>
        <taxon>Trichomonadida</taxon>
        <taxon>Trichomonadidae</taxon>
        <taxon>Trichomonas</taxon>
    </lineage>
</organism>
<dbReference type="RefSeq" id="XP_001292702.1">
    <property type="nucleotide sequence ID" value="XM_001292701.1"/>
</dbReference>
<dbReference type="VEuPathDB" id="TrichDB:TVAG_275610"/>
<dbReference type="KEGG" id="tva:4737213"/>
<name>A2GSU5_TRIV3</name>
<keyword evidence="2" id="KW-1185">Reference proteome</keyword>
<reference evidence="1" key="2">
    <citation type="journal article" date="2007" name="Science">
        <title>Draft genome sequence of the sexually transmitted pathogen Trichomonas vaginalis.</title>
        <authorList>
            <person name="Carlton J.M."/>
            <person name="Hirt R.P."/>
            <person name="Silva J.C."/>
            <person name="Delcher A.L."/>
            <person name="Schatz M."/>
            <person name="Zhao Q."/>
            <person name="Wortman J.R."/>
            <person name="Bidwell S.L."/>
            <person name="Alsmark U.C.M."/>
            <person name="Besteiro S."/>
            <person name="Sicheritz-Ponten T."/>
            <person name="Noel C.J."/>
            <person name="Dacks J.B."/>
            <person name="Foster P.G."/>
            <person name="Simillion C."/>
            <person name="Van de Peer Y."/>
            <person name="Miranda-Saavedra D."/>
            <person name="Barton G.J."/>
            <person name="Westrop G.D."/>
            <person name="Mueller S."/>
            <person name="Dessi D."/>
            <person name="Fiori P.L."/>
            <person name="Ren Q."/>
            <person name="Paulsen I."/>
            <person name="Zhang H."/>
            <person name="Bastida-Corcuera F.D."/>
            <person name="Simoes-Barbosa A."/>
            <person name="Brown M.T."/>
            <person name="Hayes R.D."/>
            <person name="Mukherjee M."/>
            <person name="Okumura C.Y."/>
            <person name="Schneider R."/>
            <person name="Smith A.J."/>
            <person name="Vanacova S."/>
            <person name="Villalvazo M."/>
            <person name="Haas B.J."/>
            <person name="Pertea M."/>
            <person name="Feldblyum T.V."/>
            <person name="Utterback T.R."/>
            <person name="Shu C.L."/>
            <person name="Osoegawa K."/>
            <person name="de Jong P.J."/>
            <person name="Hrdy I."/>
            <person name="Horvathova L."/>
            <person name="Zubacova Z."/>
            <person name="Dolezal P."/>
            <person name="Malik S.B."/>
            <person name="Logsdon J.M. Jr."/>
            <person name="Henze K."/>
            <person name="Gupta A."/>
            <person name="Wang C.C."/>
            <person name="Dunne R.L."/>
            <person name="Upcroft J.A."/>
            <person name="Upcroft P."/>
            <person name="White O."/>
            <person name="Salzberg S.L."/>
            <person name="Tang P."/>
            <person name="Chiu C.-H."/>
            <person name="Lee Y.-S."/>
            <person name="Embley T.M."/>
            <person name="Coombs G.H."/>
            <person name="Mottram J.C."/>
            <person name="Tachezy J."/>
            <person name="Fraser-Liggett C.M."/>
            <person name="Johnson P.J."/>
        </authorList>
    </citation>
    <scope>NUCLEOTIDE SEQUENCE [LARGE SCALE GENOMIC DNA]</scope>
    <source>
        <strain evidence="1">G3</strain>
    </source>
</reference>
<evidence type="ECO:0000313" key="2">
    <source>
        <dbReference type="Proteomes" id="UP000001542"/>
    </source>
</evidence>
<protein>
    <submittedName>
        <fullName evidence="1">Uncharacterized protein</fullName>
    </submittedName>
</protein>